<name>A0A9D4H060_DREPO</name>
<gene>
    <name evidence="1" type="ORF">DPMN_128074</name>
</gene>
<dbReference type="AlphaFoldDB" id="A0A9D4H060"/>
<comment type="caution">
    <text evidence="1">The sequence shown here is derived from an EMBL/GenBank/DDBJ whole genome shotgun (WGS) entry which is preliminary data.</text>
</comment>
<sequence length="67" mass="8015">MHGFKNYTLGNREQKIERHNPWFRIHIVSLPSEKWFVIIAKAIIISGIKRNNINTQFYYNLNLVNTN</sequence>
<evidence type="ECO:0000313" key="1">
    <source>
        <dbReference type="EMBL" id="KAH3826178.1"/>
    </source>
</evidence>
<organism evidence="1 2">
    <name type="scientific">Dreissena polymorpha</name>
    <name type="common">Zebra mussel</name>
    <name type="synonym">Mytilus polymorpha</name>
    <dbReference type="NCBI Taxonomy" id="45954"/>
    <lineage>
        <taxon>Eukaryota</taxon>
        <taxon>Metazoa</taxon>
        <taxon>Spiralia</taxon>
        <taxon>Lophotrochozoa</taxon>
        <taxon>Mollusca</taxon>
        <taxon>Bivalvia</taxon>
        <taxon>Autobranchia</taxon>
        <taxon>Heteroconchia</taxon>
        <taxon>Euheterodonta</taxon>
        <taxon>Imparidentia</taxon>
        <taxon>Neoheterodontei</taxon>
        <taxon>Myida</taxon>
        <taxon>Dreissenoidea</taxon>
        <taxon>Dreissenidae</taxon>
        <taxon>Dreissena</taxon>
    </lineage>
</organism>
<accession>A0A9D4H060</accession>
<proteinExistence type="predicted"/>
<protein>
    <submittedName>
        <fullName evidence="1">Uncharacterized protein</fullName>
    </submittedName>
</protein>
<dbReference type="EMBL" id="JAIWYP010000005">
    <property type="protein sequence ID" value="KAH3826178.1"/>
    <property type="molecule type" value="Genomic_DNA"/>
</dbReference>
<evidence type="ECO:0000313" key="2">
    <source>
        <dbReference type="Proteomes" id="UP000828390"/>
    </source>
</evidence>
<reference evidence="1" key="2">
    <citation type="submission" date="2020-11" db="EMBL/GenBank/DDBJ databases">
        <authorList>
            <person name="McCartney M.A."/>
            <person name="Auch B."/>
            <person name="Kono T."/>
            <person name="Mallez S."/>
            <person name="Becker A."/>
            <person name="Gohl D.M."/>
            <person name="Silverstein K.A.T."/>
            <person name="Koren S."/>
            <person name="Bechman K.B."/>
            <person name="Herman A."/>
            <person name="Abrahante J.E."/>
            <person name="Garbe J."/>
        </authorList>
    </citation>
    <scope>NUCLEOTIDE SEQUENCE</scope>
    <source>
        <strain evidence="1">Duluth1</strain>
        <tissue evidence="1">Whole animal</tissue>
    </source>
</reference>
<keyword evidence="2" id="KW-1185">Reference proteome</keyword>
<dbReference type="Proteomes" id="UP000828390">
    <property type="component" value="Unassembled WGS sequence"/>
</dbReference>
<reference evidence="1" key="1">
    <citation type="journal article" date="2019" name="bioRxiv">
        <title>The Genome of the Zebra Mussel, Dreissena polymorpha: A Resource for Invasive Species Research.</title>
        <authorList>
            <person name="McCartney M.A."/>
            <person name="Auch B."/>
            <person name="Kono T."/>
            <person name="Mallez S."/>
            <person name="Zhang Y."/>
            <person name="Obille A."/>
            <person name="Becker A."/>
            <person name="Abrahante J.E."/>
            <person name="Garbe J."/>
            <person name="Badalamenti J.P."/>
            <person name="Herman A."/>
            <person name="Mangelson H."/>
            <person name="Liachko I."/>
            <person name="Sullivan S."/>
            <person name="Sone E.D."/>
            <person name="Koren S."/>
            <person name="Silverstein K.A.T."/>
            <person name="Beckman K.B."/>
            <person name="Gohl D.M."/>
        </authorList>
    </citation>
    <scope>NUCLEOTIDE SEQUENCE</scope>
    <source>
        <strain evidence="1">Duluth1</strain>
        <tissue evidence="1">Whole animal</tissue>
    </source>
</reference>